<keyword evidence="9" id="KW-0808">Transferase</keyword>
<evidence type="ECO:0000256" key="8">
    <source>
        <dbReference type="ARBA" id="ARBA00022490"/>
    </source>
</evidence>
<dbReference type="OrthoDB" id="3648309at2759"/>
<keyword evidence="10" id="KW-0809">Transit peptide</keyword>
<evidence type="ECO:0000256" key="2">
    <source>
        <dbReference type="ARBA" id="ARBA00004202"/>
    </source>
</evidence>
<dbReference type="GO" id="GO:0005739">
    <property type="term" value="C:mitochondrion"/>
    <property type="evidence" value="ECO:0007669"/>
    <property type="project" value="UniProtKB-SubCell"/>
</dbReference>
<comment type="subcellular location">
    <subcellularLocation>
        <location evidence="2">Cell membrane</location>
        <topology evidence="2">Peripheral membrane protein</topology>
    </subcellularLocation>
    <subcellularLocation>
        <location evidence="3">Cytoplasm</location>
    </subcellularLocation>
    <subcellularLocation>
        <location evidence="1">Mitochondrion</location>
    </subcellularLocation>
</comment>
<comment type="function">
    <text evidence="14">Cytoplasmic and mitochondrial threonylcarbamoyl-AMP synthase required for the formation of a threonylcarbamoyl group on adenosine at position 37 (t(6)A37) in tRNAs that read codons beginning with adenine. Catalyzes the conversion of L-threonine, HCO(3)(-)/CO(2) and ATP to give threonylcarbamoyl-AMP (TC-AMP) as the acyladenylate intermediate, with the release of diphosphate. Participates in t(6)A37 formation in cytoplasmic and mitochondrial tRNAs. May regulate the activity of some transporters.</text>
</comment>
<evidence type="ECO:0000313" key="18">
    <source>
        <dbReference type="Proteomes" id="UP000479190"/>
    </source>
</evidence>
<comment type="subunit">
    <text evidence="15">Interacts with RSC1A1.</text>
</comment>
<dbReference type="PANTHER" id="PTHR17490">
    <property type="entry name" value="SUA5"/>
    <property type="match status" value="1"/>
</dbReference>
<dbReference type="Pfam" id="PF01300">
    <property type="entry name" value="Sua5_yciO_yrdC"/>
    <property type="match status" value="1"/>
</dbReference>
<name>A0A6H5IJS0_9HYME</name>
<dbReference type="InterPro" id="IPR006070">
    <property type="entry name" value="Sua5-like_dom"/>
</dbReference>
<dbReference type="GO" id="GO:0061710">
    <property type="term" value="F:L-threonylcarbamoyladenylate synthase"/>
    <property type="evidence" value="ECO:0007669"/>
    <property type="project" value="UniProtKB-EC"/>
</dbReference>
<keyword evidence="11" id="KW-0496">Mitochondrion</keyword>
<evidence type="ECO:0000256" key="5">
    <source>
        <dbReference type="ARBA" id="ARBA00012584"/>
    </source>
</evidence>
<comment type="catalytic activity">
    <reaction evidence="13">
        <text>L-threonine + hydrogencarbonate + ATP = L-threonylcarbamoyladenylate + diphosphate + H2O</text>
        <dbReference type="Rhea" id="RHEA:36407"/>
        <dbReference type="ChEBI" id="CHEBI:15377"/>
        <dbReference type="ChEBI" id="CHEBI:17544"/>
        <dbReference type="ChEBI" id="CHEBI:30616"/>
        <dbReference type="ChEBI" id="CHEBI:33019"/>
        <dbReference type="ChEBI" id="CHEBI:57926"/>
        <dbReference type="ChEBI" id="CHEBI:73682"/>
        <dbReference type="EC" id="2.7.7.87"/>
    </reaction>
</comment>
<feature type="domain" description="YrdC-like" evidence="16">
    <location>
        <begin position="34"/>
        <end position="225"/>
    </location>
</feature>
<dbReference type="GO" id="GO:0005886">
    <property type="term" value="C:plasma membrane"/>
    <property type="evidence" value="ECO:0007669"/>
    <property type="project" value="UniProtKB-SubCell"/>
</dbReference>
<dbReference type="InterPro" id="IPR017945">
    <property type="entry name" value="DHBP_synth_RibB-like_a/b_dom"/>
</dbReference>
<dbReference type="PROSITE" id="PS51163">
    <property type="entry name" value="YRDC"/>
    <property type="match status" value="1"/>
</dbReference>
<keyword evidence="18" id="KW-1185">Reference proteome</keyword>
<gene>
    <name evidence="17" type="ORF">TBRA_LOCUS9503</name>
</gene>
<keyword evidence="12" id="KW-0472">Membrane</keyword>
<evidence type="ECO:0000256" key="3">
    <source>
        <dbReference type="ARBA" id="ARBA00004496"/>
    </source>
</evidence>
<dbReference type="GO" id="GO:0006450">
    <property type="term" value="P:regulation of translational fidelity"/>
    <property type="evidence" value="ECO:0007669"/>
    <property type="project" value="TreeGrafter"/>
</dbReference>
<evidence type="ECO:0000256" key="6">
    <source>
        <dbReference type="ARBA" id="ARBA00015492"/>
    </source>
</evidence>
<dbReference type="FunFam" id="3.90.870.10:FF:000007">
    <property type="entry name" value="YrdC N6-threonylcarbamoyltransferase domain containing"/>
    <property type="match status" value="1"/>
</dbReference>
<evidence type="ECO:0000256" key="1">
    <source>
        <dbReference type="ARBA" id="ARBA00004173"/>
    </source>
</evidence>
<protein>
    <recommendedName>
        <fullName evidence="6">Threonylcarbamoyl-AMP synthase</fullName>
        <ecNumber evidence="5">2.7.7.87</ecNumber>
    </recommendedName>
</protein>
<dbReference type="AlphaFoldDB" id="A0A6H5IJS0"/>
<dbReference type="Proteomes" id="UP000479190">
    <property type="component" value="Unassembled WGS sequence"/>
</dbReference>
<organism evidence="17 18">
    <name type="scientific">Trichogramma brassicae</name>
    <dbReference type="NCBI Taxonomy" id="86971"/>
    <lineage>
        <taxon>Eukaryota</taxon>
        <taxon>Metazoa</taxon>
        <taxon>Ecdysozoa</taxon>
        <taxon>Arthropoda</taxon>
        <taxon>Hexapoda</taxon>
        <taxon>Insecta</taxon>
        <taxon>Pterygota</taxon>
        <taxon>Neoptera</taxon>
        <taxon>Endopterygota</taxon>
        <taxon>Hymenoptera</taxon>
        <taxon>Apocrita</taxon>
        <taxon>Proctotrupomorpha</taxon>
        <taxon>Chalcidoidea</taxon>
        <taxon>Trichogrammatidae</taxon>
        <taxon>Trichogramma</taxon>
    </lineage>
</organism>
<accession>A0A6H5IJS0</accession>
<evidence type="ECO:0000256" key="13">
    <source>
        <dbReference type="ARBA" id="ARBA00048366"/>
    </source>
</evidence>
<evidence type="ECO:0000256" key="9">
    <source>
        <dbReference type="ARBA" id="ARBA00022679"/>
    </source>
</evidence>
<evidence type="ECO:0000256" key="15">
    <source>
        <dbReference type="ARBA" id="ARBA00063146"/>
    </source>
</evidence>
<evidence type="ECO:0000256" key="7">
    <source>
        <dbReference type="ARBA" id="ARBA00022475"/>
    </source>
</evidence>
<dbReference type="EMBL" id="CADCXV010000865">
    <property type="protein sequence ID" value="CAB0037686.1"/>
    <property type="molecule type" value="Genomic_DNA"/>
</dbReference>
<dbReference type="InterPro" id="IPR050156">
    <property type="entry name" value="TC-AMP_synthase_SUA5"/>
</dbReference>
<keyword evidence="8" id="KW-0963">Cytoplasm</keyword>
<dbReference type="EC" id="2.7.7.87" evidence="5"/>
<evidence type="ECO:0000256" key="4">
    <source>
        <dbReference type="ARBA" id="ARBA00007663"/>
    </source>
</evidence>
<dbReference type="PANTHER" id="PTHR17490:SF10">
    <property type="entry name" value="THREONYLCARBAMOYL-AMP SYNTHASE"/>
    <property type="match status" value="1"/>
</dbReference>
<evidence type="ECO:0000256" key="11">
    <source>
        <dbReference type="ARBA" id="ARBA00023128"/>
    </source>
</evidence>
<evidence type="ECO:0000256" key="14">
    <source>
        <dbReference type="ARBA" id="ARBA00058524"/>
    </source>
</evidence>
<proteinExistence type="inferred from homology"/>
<comment type="similarity">
    <text evidence="4">Belongs to the SUA5 family.</text>
</comment>
<evidence type="ECO:0000259" key="16">
    <source>
        <dbReference type="PROSITE" id="PS51163"/>
    </source>
</evidence>
<dbReference type="GO" id="GO:0000049">
    <property type="term" value="F:tRNA binding"/>
    <property type="evidence" value="ECO:0007669"/>
    <property type="project" value="TreeGrafter"/>
</dbReference>
<dbReference type="GO" id="GO:0003725">
    <property type="term" value="F:double-stranded RNA binding"/>
    <property type="evidence" value="ECO:0007669"/>
    <property type="project" value="InterPro"/>
</dbReference>
<dbReference type="Gene3D" id="3.90.870.10">
    <property type="entry name" value="DHBP synthase"/>
    <property type="match status" value="1"/>
</dbReference>
<evidence type="ECO:0000256" key="12">
    <source>
        <dbReference type="ARBA" id="ARBA00023136"/>
    </source>
</evidence>
<evidence type="ECO:0000313" key="17">
    <source>
        <dbReference type="EMBL" id="CAB0037686.1"/>
    </source>
</evidence>
<evidence type="ECO:0000256" key="10">
    <source>
        <dbReference type="ARBA" id="ARBA00022946"/>
    </source>
</evidence>
<keyword evidence="7" id="KW-1003">Cell membrane</keyword>
<sequence>MDQIHKGPVKFHLNNAKEMIKHLPRTKQWFCGGIRSAAIAAELLKAGKIIALPTDTIYGIAGLAQNEESISKLYEIKQRDSNKPLAICLSEPDEIVNWAHTQDLPEGLINALLPGPTTLILKKKESLKDYLNPGISNIGVRVPKHKFVTEVVKFLREPIALTSANVSNARSTLHPTEFEELWPKLDGIFFEKMEIKSYSNSWRRGSTIVDLSIAGEFRIVRRGISCDKTIRTLKRFNLNHIKM</sequence>
<reference evidence="17 18" key="1">
    <citation type="submission" date="2020-02" db="EMBL/GenBank/DDBJ databases">
        <authorList>
            <person name="Ferguson B K."/>
        </authorList>
    </citation>
    <scope>NUCLEOTIDE SEQUENCE [LARGE SCALE GENOMIC DNA]</scope>
</reference>
<dbReference type="NCBIfam" id="TIGR00057">
    <property type="entry name" value="L-threonylcarbamoyladenylate synthase"/>
    <property type="match status" value="1"/>
</dbReference>
<dbReference type="SUPFAM" id="SSF55821">
    <property type="entry name" value="YrdC/RibB"/>
    <property type="match status" value="1"/>
</dbReference>